<dbReference type="GO" id="GO:0034451">
    <property type="term" value="C:centriolar satellite"/>
    <property type="evidence" value="ECO:0007669"/>
    <property type="project" value="UniProtKB-SubCell"/>
</dbReference>
<dbReference type="GO" id="GO:0008270">
    <property type="term" value="F:zinc ion binding"/>
    <property type="evidence" value="ECO:0007669"/>
    <property type="project" value="UniProtKB-KW"/>
</dbReference>
<accession>A0A8D0G8T8</accession>
<evidence type="ECO:0000256" key="5">
    <source>
        <dbReference type="ARBA" id="ARBA00022475"/>
    </source>
</evidence>
<keyword evidence="17" id="KW-1185">Reference proteome</keyword>
<evidence type="ECO:0000313" key="16">
    <source>
        <dbReference type="Ensembl" id="ENSSPUP00000001521.1"/>
    </source>
</evidence>
<dbReference type="InterPro" id="IPR002893">
    <property type="entry name" value="Znf_MYND"/>
</dbReference>
<dbReference type="PROSITE" id="PS50865">
    <property type="entry name" value="ZF_MYND_2"/>
    <property type="match status" value="1"/>
</dbReference>
<evidence type="ECO:0000256" key="3">
    <source>
        <dbReference type="ARBA" id="ARBA00005373"/>
    </source>
</evidence>
<dbReference type="GeneTree" id="ENSGT00940000153820"/>
<keyword evidence="5" id="KW-1003">Cell membrane</keyword>
<reference evidence="16" key="1">
    <citation type="submission" date="2025-08" db="UniProtKB">
        <authorList>
            <consortium name="Ensembl"/>
        </authorList>
    </citation>
    <scope>IDENTIFICATION</scope>
</reference>
<keyword evidence="11" id="KW-0206">Cytoskeleton</keyword>
<evidence type="ECO:0000256" key="12">
    <source>
        <dbReference type="ARBA" id="ARBA00024190"/>
    </source>
</evidence>
<dbReference type="SUPFAM" id="SSF144232">
    <property type="entry name" value="HIT/MYND zinc finger-like"/>
    <property type="match status" value="1"/>
</dbReference>
<evidence type="ECO:0000256" key="13">
    <source>
        <dbReference type="ARBA" id="ARBA00045527"/>
    </source>
</evidence>
<evidence type="ECO:0000256" key="10">
    <source>
        <dbReference type="ARBA" id="ARBA00023136"/>
    </source>
</evidence>
<dbReference type="GO" id="GO:0061512">
    <property type="term" value="P:protein localization to cilium"/>
    <property type="evidence" value="ECO:0007669"/>
    <property type="project" value="Ensembl"/>
</dbReference>
<name>A0A8D0G8T8_SPHPU</name>
<evidence type="ECO:0000256" key="4">
    <source>
        <dbReference type="ARBA" id="ARBA00016317"/>
    </source>
</evidence>
<evidence type="ECO:0000256" key="9">
    <source>
        <dbReference type="ARBA" id="ARBA00022833"/>
    </source>
</evidence>
<organism evidence="16 17">
    <name type="scientific">Sphenodon punctatus</name>
    <name type="common">Tuatara</name>
    <name type="synonym">Hatteria punctata</name>
    <dbReference type="NCBI Taxonomy" id="8508"/>
    <lineage>
        <taxon>Eukaryota</taxon>
        <taxon>Metazoa</taxon>
        <taxon>Chordata</taxon>
        <taxon>Craniata</taxon>
        <taxon>Vertebrata</taxon>
        <taxon>Euteleostomi</taxon>
        <taxon>Lepidosauria</taxon>
        <taxon>Sphenodontia</taxon>
        <taxon>Sphenodontidae</taxon>
        <taxon>Sphenodon</taxon>
    </lineage>
</organism>
<evidence type="ECO:0000256" key="11">
    <source>
        <dbReference type="ARBA" id="ARBA00023212"/>
    </source>
</evidence>
<keyword evidence="6" id="KW-0963">Cytoplasm</keyword>
<dbReference type="GO" id="GO:0120293">
    <property type="term" value="C:dynein axonemal particle"/>
    <property type="evidence" value="ECO:0007669"/>
    <property type="project" value="UniProtKB-SubCell"/>
</dbReference>
<dbReference type="Pfam" id="PF01753">
    <property type="entry name" value="zf-MYND"/>
    <property type="match status" value="1"/>
</dbReference>
<sequence>MEDSAPAVLLPGEAEALVQALQSFPLRDTGDCGWLRQHEHLEKLNMQAILSAASGQEQPLVELLVIYTKVPILIEELITVEIWKHKVFPILCQLEDFKPKSTFPIYLVLHHEASIINLLETVFFHKEICESAEDTILDLIDYSYRKLTLLVARSASGEIPNKEKLLPGDLANASSMQELQKQAEVMEFEISLRALSVLRFITDQVDSLPVSVVTRMLNTHNLPCLLVELVEHCPWSYREAGKLKKFENGSWCVVPPEDQMKMTKLDGQVWIAIYNLLLSPECQQKYSFNSFNKSQILKLRAFLTDVLIDQFSNLVELQRFLSHLAVTEPVPPKKDLILEQVPVIWDRIVKENLGKWKAIAKHQVKHMFSPSEEELKCQAHRWAQTYNLDVMEALVPEKPKCGMCGSEATKRCSRCRNEWYCKRECQVQHWQKHKKSCNLMADALNKLKEDLKAQP</sequence>
<dbReference type="Ensembl" id="ENSSPUT00000001608.1">
    <property type="protein sequence ID" value="ENSSPUP00000001521.1"/>
    <property type="gene ID" value="ENSSPUG00000001151.1"/>
</dbReference>
<keyword evidence="8 14" id="KW-0863">Zinc-finger</keyword>
<gene>
    <name evidence="16" type="primary">ZMYND10</name>
</gene>
<keyword evidence="7" id="KW-0479">Metal-binding</keyword>
<dbReference type="GO" id="GO:0044183">
    <property type="term" value="F:protein folding chaperone"/>
    <property type="evidence" value="ECO:0007669"/>
    <property type="project" value="Ensembl"/>
</dbReference>
<evidence type="ECO:0000313" key="17">
    <source>
        <dbReference type="Proteomes" id="UP000694392"/>
    </source>
</evidence>
<dbReference type="PANTHER" id="PTHR13244">
    <property type="entry name" value="ZINC FINGER MYND DOMAIN CONTAINING PROTEIN 10"/>
    <property type="match status" value="1"/>
</dbReference>
<dbReference type="GO" id="GO:0016324">
    <property type="term" value="C:apical plasma membrane"/>
    <property type="evidence" value="ECO:0007669"/>
    <property type="project" value="UniProtKB-SubCell"/>
</dbReference>
<comment type="similarity">
    <text evidence="3">Belongs to the ZMYND10 family.</text>
</comment>
<evidence type="ECO:0000256" key="2">
    <source>
        <dbReference type="ARBA" id="ARBA00004607"/>
    </source>
</evidence>
<feature type="domain" description="MYND-type" evidence="15">
    <location>
        <begin position="401"/>
        <end position="437"/>
    </location>
</feature>
<dbReference type="FunFam" id="6.10.140.2220:FF:000009">
    <property type="entry name" value="Zinc finger MYND domain-containing protein 10"/>
    <property type="match status" value="1"/>
</dbReference>
<proteinExistence type="inferred from homology"/>
<keyword evidence="10" id="KW-0472">Membrane</keyword>
<evidence type="ECO:0000256" key="7">
    <source>
        <dbReference type="ARBA" id="ARBA00022723"/>
    </source>
</evidence>
<reference evidence="16" key="2">
    <citation type="submission" date="2025-09" db="UniProtKB">
        <authorList>
            <consortium name="Ensembl"/>
        </authorList>
    </citation>
    <scope>IDENTIFICATION</scope>
</reference>
<evidence type="ECO:0000256" key="1">
    <source>
        <dbReference type="ARBA" id="ARBA00004221"/>
    </source>
</evidence>
<keyword evidence="9" id="KW-0862">Zinc</keyword>
<dbReference type="GO" id="GO:0060090">
    <property type="term" value="F:molecular adaptor activity"/>
    <property type="evidence" value="ECO:0007669"/>
    <property type="project" value="Ensembl"/>
</dbReference>
<dbReference type="GO" id="GO:0044458">
    <property type="term" value="P:motile cilium assembly"/>
    <property type="evidence" value="ECO:0007669"/>
    <property type="project" value="Ensembl"/>
</dbReference>
<dbReference type="GO" id="GO:0036158">
    <property type="term" value="P:outer dynein arm assembly"/>
    <property type="evidence" value="ECO:0007669"/>
    <property type="project" value="Ensembl"/>
</dbReference>
<comment type="subcellular location">
    <subcellularLocation>
        <location evidence="1">Apical cell membrane</location>
    </subcellularLocation>
    <subcellularLocation>
        <location evidence="2">Cytoplasm</location>
        <location evidence="2">Cytoskeleton</location>
        <location evidence="2">Microtubule organizing center</location>
        <location evidence="2">Centrosome</location>
        <location evidence="2">Centriolar satellite</location>
    </subcellularLocation>
    <subcellularLocation>
        <location evidence="12">Dynein axonemal particle</location>
    </subcellularLocation>
</comment>
<dbReference type="PROSITE" id="PS01360">
    <property type="entry name" value="ZF_MYND_1"/>
    <property type="match status" value="1"/>
</dbReference>
<dbReference type="GO" id="GO:0036159">
    <property type="term" value="P:inner dynein arm assembly"/>
    <property type="evidence" value="ECO:0007669"/>
    <property type="project" value="Ensembl"/>
</dbReference>
<dbReference type="PANTHER" id="PTHR13244:SF7">
    <property type="entry name" value="ZINC FINGER MYND DOMAIN-CONTAINING PROTEIN 10"/>
    <property type="match status" value="1"/>
</dbReference>
<evidence type="ECO:0000256" key="8">
    <source>
        <dbReference type="ARBA" id="ARBA00022771"/>
    </source>
</evidence>
<comment type="function">
    <text evidence="13">Plays a role in axonemal structure organization and motility. Involved in axonemal pre-assembly of inner and outer dynein arms (IDA and ODA, respectively) for proper axoneme building for cilia motility. May act by indirectly regulating transcription of dynein proteins.</text>
</comment>
<dbReference type="OMA" id="LIHEAYC"/>
<dbReference type="AlphaFoldDB" id="A0A8D0G8T8"/>
<dbReference type="GO" id="GO:1905505">
    <property type="term" value="P:positive regulation of motile cilium assembly"/>
    <property type="evidence" value="ECO:0007669"/>
    <property type="project" value="Ensembl"/>
</dbReference>
<dbReference type="InterPro" id="IPR052298">
    <property type="entry name" value="ZMYND10"/>
</dbReference>
<dbReference type="Proteomes" id="UP000694392">
    <property type="component" value="Unplaced"/>
</dbReference>
<dbReference type="Gene3D" id="6.10.140.2220">
    <property type="match status" value="1"/>
</dbReference>
<evidence type="ECO:0000256" key="6">
    <source>
        <dbReference type="ARBA" id="ARBA00022490"/>
    </source>
</evidence>
<dbReference type="GO" id="GO:0003341">
    <property type="term" value="P:cilium movement"/>
    <property type="evidence" value="ECO:0007669"/>
    <property type="project" value="Ensembl"/>
</dbReference>
<evidence type="ECO:0000259" key="15">
    <source>
        <dbReference type="PROSITE" id="PS50865"/>
    </source>
</evidence>
<evidence type="ECO:0000256" key="14">
    <source>
        <dbReference type="PROSITE-ProRule" id="PRU00134"/>
    </source>
</evidence>
<protein>
    <recommendedName>
        <fullName evidence="4">Zinc finger MYND domain-containing protein 10</fullName>
    </recommendedName>
</protein>